<evidence type="ECO:0000313" key="3">
    <source>
        <dbReference type="Proteomes" id="UP000696573"/>
    </source>
</evidence>
<name>A0A9N9VJQ0_9HYPO</name>
<accession>A0A9N9VJQ0</accession>
<dbReference type="PANTHER" id="PTHR10742">
    <property type="entry name" value="FLAVIN MONOAMINE OXIDASE"/>
    <property type="match status" value="1"/>
</dbReference>
<feature type="domain" description="Amine oxidase" evidence="1">
    <location>
        <begin position="123"/>
        <end position="170"/>
    </location>
</feature>
<keyword evidence="3" id="KW-1185">Reference proteome</keyword>
<proteinExistence type="predicted"/>
<dbReference type="Gene3D" id="3.90.660.10">
    <property type="match status" value="1"/>
</dbReference>
<dbReference type="AlphaFoldDB" id="A0A9N9VJQ0"/>
<dbReference type="InterPro" id="IPR050281">
    <property type="entry name" value="Flavin_monoamine_oxidase"/>
</dbReference>
<organism evidence="2 3">
    <name type="scientific">Clonostachys rhizophaga</name>
    <dbReference type="NCBI Taxonomy" id="160324"/>
    <lineage>
        <taxon>Eukaryota</taxon>
        <taxon>Fungi</taxon>
        <taxon>Dikarya</taxon>
        <taxon>Ascomycota</taxon>
        <taxon>Pezizomycotina</taxon>
        <taxon>Sordariomycetes</taxon>
        <taxon>Hypocreomycetidae</taxon>
        <taxon>Hypocreales</taxon>
        <taxon>Bionectriaceae</taxon>
        <taxon>Clonostachys</taxon>
    </lineage>
</organism>
<dbReference type="SUPFAM" id="SSF51905">
    <property type="entry name" value="FAD/NAD(P)-binding domain"/>
    <property type="match status" value="1"/>
</dbReference>
<dbReference type="Pfam" id="PF01593">
    <property type="entry name" value="Amino_oxidase"/>
    <property type="match status" value="1"/>
</dbReference>
<evidence type="ECO:0000259" key="1">
    <source>
        <dbReference type="Pfam" id="PF01593"/>
    </source>
</evidence>
<dbReference type="Gene3D" id="3.50.50.60">
    <property type="entry name" value="FAD/NAD(P)-binding domain"/>
    <property type="match status" value="1"/>
</dbReference>
<dbReference type="InterPro" id="IPR002937">
    <property type="entry name" value="Amino_oxidase"/>
</dbReference>
<dbReference type="PANTHER" id="PTHR10742:SF410">
    <property type="entry name" value="LYSINE-SPECIFIC HISTONE DEMETHYLASE 2"/>
    <property type="match status" value="1"/>
</dbReference>
<protein>
    <recommendedName>
        <fullName evidence="1">Amine oxidase domain-containing protein</fullName>
    </recommendedName>
</protein>
<dbReference type="EMBL" id="CABFNQ020000698">
    <property type="protein sequence ID" value="CAH0024589.1"/>
    <property type="molecule type" value="Genomic_DNA"/>
</dbReference>
<reference evidence="2" key="1">
    <citation type="submission" date="2021-10" db="EMBL/GenBank/DDBJ databases">
        <authorList>
            <person name="Piombo E."/>
        </authorList>
    </citation>
    <scope>NUCLEOTIDE SEQUENCE</scope>
</reference>
<dbReference type="Proteomes" id="UP000696573">
    <property type="component" value="Unassembled WGS sequence"/>
</dbReference>
<sequence>MGSEQPFIEVHQKTKSYKHMWARDVARTTMDYDLQGAIDLAKGSDVDVAIPDHVGIGQLREATKEITGDGYIPRKEGQIDVGIVGAGVAGLFAALLFDWLNDHLDLKDKKLKINYDILEGAGAERLGGRLYTHHFSDEEHDYYDVGAMRFPNNSIMKRTFQLFQYIGLTQESKPGLIPYYLTDVLNKCPSYFNDVSRTGNVWASELHPDDPYQLTGTYRFFPATLCFAPWLTFGSGTGWYDQSLTECVLEELDFHTDDSHNVQYWWCVDGGAQEIAKRMAAKAKKRIEYNTCVRSIDA</sequence>
<dbReference type="GO" id="GO:0016491">
    <property type="term" value="F:oxidoreductase activity"/>
    <property type="evidence" value="ECO:0007669"/>
    <property type="project" value="InterPro"/>
</dbReference>
<dbReference type="OrthoDB" id="7777654at2759"/>
<gene>
    <name evidence="2" type="ORF">CRHIZ90672A_00016859</name>
</gene>
<comment type="caution">
    <text evidence="2">The sequence shown here is derived from an EMBL/GenBank/DDBJ whole genome shotgun (WGS) entry which is preliminary data.</text>
</comment>
<evidence type="ECO:0000313" key="2">
    <source>
        <dbReference type="EMBL" id="CAH0024589.1"/>
    </source>
</evidence>
<dbReference type="InterPro" id="IPR036188">
    <property type="entry name" value="FAD/NAD-bd_sf"/>
</dbReference>